<dbReference type="InterPro" id="IPR036291">
    <property type="entry name" value="NAD(P)-bd_dom_sf"/>
</dbReference>
<evidence type="ECO:0000313" key="3">
    <source>
        <dbReference type="EMBL" id="RJY02249.1"/>
    </source>
</evidence>
<evidence type="ECO:0000313" key="4">
    <source>
        <dbReference type="Proteomes" id="UP000273022"/>
    </source>
</evidence>
<dbReference type="Pfam" id="PF01370">
    <property type="entry name" value="Epimerase"/>
    <property type="match status" value="1"/>
</dbReference>
<comment type="caution">
    <text evidence="3">The sequence shown here is derived from an EMBL/GenBank/DDBJ whole genome shotgun (WGS) entry which is preliminary data.</text>
</comment>
<dbReference type="PRINTS" id="PR01713">
    <property type="entry name" value="NUCEPIMERASE"/>
</dbReference>
<dbReference type="Gene3D" id="3.90.25.10">
    <property type="entry name" value="UDP-galactose 4-epimerase, domain 1"/>
    <property type="match status" value="1"/>
</dbReference>
<dbReference type="AlphaFoldDB" id="A0A3A6T1W0"/>
<dbReference type="EMBL" id="QYYH01000222">
    <property type="protein sequence ID" value="RJY02249.1"/>
    <property type="molecule type" value="Genomic_DNA"/>
</dbReference>
<name>A0A3A6T1W0_9GAMM</name>
<gene>
    <name evidence="3" type="ORF">D5R81_19370</name>
</gene>
<keyword evidence="4" id="KW-1185">Reference proteome</keyword>
<dbReference type="OrthoDB" id="9803010at2"/>
<organism evidence="3 4">
    <name type="scientific">Parashewanella spongiae</name>
    <dbReference type="NCBI Taxonomy" id="342950"/>
    <lineage>
        <taxon>Bacteria</taxon>
        <taxon>Pseudomonadati</taxon>
        <taxon>Pseudomonadota</taxon>
        <taxon>Gammaproteobacteria</taxon>
        <taxon>Alteromonadales</taxon>
        <taxon>Shewanellaceae</taxon>
        <taxon>Parashewanella</taxon>
    </lineage>
</organism>
<dbReference type="SUPFAM" id="SSF51735">
    <property type="entry name" value="NAD(P)-binding Rossmann-fold domains"/>
    <property type="match status" value="1"/>
</dbReference>
<reference evidence="3 4" key="1">
    <citation type="submission" date="2018-09" db="EMBL/GenBank/DDBJ databases">
        <title>Phylogeny of the Shewanellaceae, and recommendation for two new genera, Pseudoshewanella and Parashewanella.</title>
        <authorList>
            <person name="Wang G."/>
        </authorList>
    </citation>
    <scope>NUCLEOTIDE SEQUENCE [LARGE SCALE GENOMIC DNA]</scope>
    <source>
        <strain evidence="3 4">KCTC 22492</strain>
    </source>
</reference>
<evidence type="ECO:0000259" key="2">
    <source>
        <dbReference type="Pfam" id="PF01370"/>
    </source>
</evidence>
<dbReference type="InterPro" id="IPR001509">
    <property type="entry name" value="Epimerase_deHydtase"/>
</dbReference>
<proteinExistence type="predicted"/>
<sequence>MNTKKPILVTGVAGFIGFHIAKRLLEMGMTVIGIDNLNDYYDPMLKVARLGILQDYETFRFTHGDLADLVSLEQLFYEHEFDYVVHLAAQVGVRYPIEAPVSYSKSNLVGMTHILECCRHHNTKHLLFASSSSVYGTSNTMPLAETAPTDEPVSLYAATKKANEVMAYSYSKLYQLPITGMRFFTVYGPWNRPDMALFKFVEAIDAEQEVTLYNYGKMMRDFTYIDDVVDVISSLMVNRLNTDKVVPFELYNIGSNNPQTLFDFISVIENTMGEKAKLNLHPIQAGDVQDRWADVTKLKSNGHPLPKTSLQEGIQSFVDWYHSYTHDA</sequence>
<accession>A0A3A6T1W0</accession>
<protein>
    <submittedName>
        <fullName evidence="3">NAD-dependent epimerase/dehydratase family protein</fullName>
    </submittedName>
</protein>
<dbReference type="Proteomes" id="UP000273022">
    <property type="component" value="Unassembled WGS sequence"/>
</dbReference>
<keyword evidence="1" id="KW-0520">NAD</keyword>
<feature type="domain" description="NAD-dependent epimerase/dehydratase" evidence="2">
    <location>
        <begin position="7"/>
        <end position="254"/>
    </location>
</feature>
<evidence type="ECO:0000256" key="1">
    <source>
        <dbReference type="ARBA" id="ARBA00023027"/>
    </source>
</evidence>
<dbReference type="PANTHER" id="PTHR43574">
    <property type="entry name" value="EPIMERASE-RELATED"/>
    <property type="match status" value="1"/>
</dbReference>
<dbReference type="Gene3D" id="3.40.50.720">
    <property type="entry name" value="NAD(P)-binding Rossmann-like Domain"/>
    <property type="match status" value="1"/>
</dbReference>